<protein>
    <submittedName>
        <fullName evidence="2">Predicted protein</fullName>
    </submittedName>
</protein>
<organism evidence="3">
    <name type="scientific">Leptosphaeria maculans (strain JN3 / isolate v23.1.3 / race Av1-4-5-6-7-8)</name>
    <name type="common">Blackleg fungus</name>
    <name type="synonym">Phoma lingam</name>
    <dbReference type="NCBI Taxonomy" id="985895"/>
    <lineage>
        <taxon>Eukaryota</taxon>
        <taxon>Fungi</taxon>
        <taxon>Dikarya</taxon>
        <taxon>Ascomycota</taxon>
        <taxon>Pezizomycotina</taxon>
        <taxon>Dothideomycetes</taxon>
        <taxon>Pleosporomycetidae</taxon>
        <taxon>Pleosporales</taxon>
        <taxon>Pleosporineae</taxon>
        <taxon>Leptosphaeriaceae</taxon>
        <taxon>Plenodomus</taxon>
        <taxon>Plenodomus lingam/Leptosphaeria maculans species complex</taxon>
    </lineage>
</organism>
<gene>
    <name evidence="2" type="ORF">LEMA_P069390.1</name>
</gene>
<keyword evidence="3" id="KW-1185">Reference proteome</keyword>
<evidence type="ECO:0000256" key="1">
    <source>
        <dbReference type="SAM" id="MobiDB-lite"/>
    </source>
</evidence>
<reference evidence="3" key="1">
    <citation type="journal article" date="2011" name="Nat. Commun.">
        <title>Effector diversification within compartments of the Leptosphaeria maculans genome affected by Repeat-Induced Point mutations.</title>
        <authorList>
            <person name="Rouxel T."/>
            <person name="Grandaubert J."/>
            <person name="Hane J.K."/>
            <person name="Hoede C."/>
            <person name="van de Wouw A.P."/>
            <person name="Couloux A."/>
            <person name="Dominguez V."/>
            <person name="Anthouard V."/>
            <person name="Bally P."/>
            <person name="Bourras S."/>
            <person name="Cozijnsen A.J."/>
            <person name="Ciuffetti L.M."/>
            <person name="Degrave A."/>
            <person name="Dilmaghani A."/>
            <person name="Duret L."/>
            <person name="Fudal I."/>
            <person name="Goodwin S.B."/>
            <person name="Gout L."/>
            <person name="Glaser N."/>
            <person name="Linglin J."/>
            <person name="Kema G.H.J."/>
            <person name="Lapalu N."/>
            <person name="Lawrence C.B."/>
            <person name="May K."/>
            <person name="Meyer M."/>
            <person name="Ollivier B."/>
            <person name="Poulain J."/>
            <person name="Schoch C.L."/>
            <person name="Simon A."/>
            <person name="Spatafora J.W."/>
            <person name="Stachowiak A."/>
            <person name="Turgeon B.G."/>
            <person name="Tyler B.M."/>
            <person name="Vincent D."/>
            <person name="Weissenbach J."/>
            <person name="Amselem J."/>
            <person name="Quesneville H."/>
            <person name="Oliver R.P."/>
            <person name="Wincker P."/>
            <person name="Balesdent M.-H."/>
            <person name="Howlett B.J."/>
        </authorList>
    </citation>
    <scope>NUCLEOTIDE SEQUENCE [LARGE SCALE GENOMIC DNA]</scope>
    <source>
        <strain evidence="3">JN3 / isolate v23.1.3 / race Av1-4-5-6-7-8</strain>
    </source>
</reference>
<dbReference type="AlphaFoldDB" id="E4ZJZ6"/>
<feature type="region of interest" description="Disordered" evidence="1">
    <location>
        <begin position="76"/>
        <end position="103"/>
    </location>
</feature>
<dbReference type="EMBL" id="FP929072">
    <property type="protein sequence ID" value="CBX91431.1"/>
    <property type="molecule type" value="Genomic_DNA"/>
</dbReference>
<dbReference type="Proteomes" id="UP000002668">
    <property type="component" value="Genome"/>
</dbReference>
<proteinExistence type="predicted"/>
<evidence type="ECO:0000313" key="3">
    <source>
        <dbReference type="Proteomes" id="UP000002668"/>
    </source>
</evidence>
<dbReference type="VEuPathDB" id="FungiDB:LEMA_P069390.1"/>
<feature type="compositionally biased region" description="Pro residues" evidence="1">
    <location>
        <begin position="150"/>
        <end position="160"/>
    </location>
</feature>
<name>E4ZJZ6_LEPMJ</name>
<dbReference type="InParanoid" id="E4ZJZ6"/>
<evidence type="ECO:0000313" key="2">
    <source>
        <dbReference type="EMBL" id="CBX91431.1"/>
    </source>
</evidence>
<dbReference type="HOGENOM" id="CLU_1652460_0_0_1"/>
<feature type="region of interest" description="Disordered" evidence="1">
    <location>
        <begin position="119"/>
        <end position="160"/>
    </location>
</feature>
<feature type="compositionally biased region" description="Polar residues" evidence="1">
    <location>
        <begin position="125"/>
        <end position="139"/>
    </location>
</feature>
<sequence length="160" mass="17857">MCIHVNATGNYIRPIPKYILSACAVLHSYLSLNPNRHDKQPNAPSPFRTMRSLDSTCPEAIVAYLNMINQTYPASKHTDSQAAYRYPSPPLSRKLPNFTNPHSQPKHFPLLNQLPAHPPFPQPTFGITKTTTAQMPSTPDSRDPKNDLSPAPPPHQRWAG</sequence>
<accession>E4ZJZ6</accession>